<feature type="compositionally biased region" description="Polar residues" evidence="2">
    <location>
        <begin position="198"/>
        <end position="222"/>
    </location>
</feature>
<evidence type="ECO:0000256" key="2">
    <source>
        <dbReference type="SAM" id="MobiDB-lite"/>
    </source>
</evidence>
<organism evidence="4 5">
    <name type="scientific">Chlamydomonas eustigma</name>
    <dbReference type="NCBI Taxonomy" id="1157962"/>
    <lineage>
        <taxon>Eukaryota</taxon>
        <taxon>Viridiplantae</taxon>
        <taxon>Chlorophyta</taxon>
        <taxon>core chlorophytes</taxon>
        <taxon>Chlorophyceae</taxon>
        <taxon>CS clade</taxon>
        <taxon>Chlamydomonadales</taxon>
        <taxon>Chlamydomonadaceae</taxon>
        <taxon>Chlamydomonas</taxon>
    </lineage>
</organism>
<gene>
    <name evidence="4" type="ORF">CEUSTIGMA_g8788.t1</name>
</gene>
<reference evidence="4 5" key="1">
    <citation type="submission" date="2017-08" db="EMBL/GenBank/DDBJ databases">
        <title>Acidophilic green algal genome provides insights into adaptation to an acidic environment.</title>
        <authorList>
            <person name="Hirooka S."/>
            <person name="Hirose Y."/>
            <person name="Kanesaki Y."/>
            <person name="Higuchi S."/>
            <person name="Fujiwara T."/>
            <person name="Onuma R."/>
            <person name="Era A."/>
            <person name="Ohbayashi R."/>
            <person name="Uzuka A."/>
            <person name="Nozaki H."/>
            <person name="Yoshikawa H."/>
            <person name="Miyagishima S.Y."/>
        </authorList>
    </citation>
    <scope>NUCLEOTIDE SEQUENCE [LARGE SCALE GENOMIC DNA]</scope>
    <source>
        <strain evidence="4 5">NIES-2499</strain>
    </source>
</reference>
<feature type="transmembrane region" description="Helical" evidence="3">
    <location>
        <begin position="20"/>
        <end position="41"/>
    </location>
</feature>
<dbReference type="AlphaFoldDB" id="A0A250XE45"/>
<feature type="region of interest" description="Disordered" evidence="2">
    <location>
        <begin position="270"/>
        <end position="304"/>
    </location>
</feature>
<comment type="caution">
    <text evidence="4">The sequence shown here is derived from an EMBL/GenBank/DDBJ whole genome shotgun (WGS) entry which is preliminary data.</text>
</comment>
<name>A0A250XE45_9CHLO</name>
<keyword evidence="3" id="KW-0812">Transmembrane</keyword>
<protein>
    <submittedName>
        <fullName evidence="4">Uncharacterized protein</fullName>
    </submittedName>
</protein>
<sequence>MDQDVEVRKRPVHNTHQQGWNPVTVVLVGAVLVASCIAWYFNSQLAISHVALQQLTAASHEKQTQHAKAMSIAKHRIEGLELAQKTSSEKEKTLEGQVMQLHEELTNAKHALHEEHVKSLRIHRDNVDLHRKLKIKSEELKVLEAQTGQFETEMNRLTKAIHKVQGEVQHDVDAATDYEVLYKKQKEQQQRQHKGTNHAASKKSNSGFKESVVSQASDVSEGSTAVIRGHGKVQPHSHDAWQQHGARLEAEKVISAGKEAGVTAAVVDGNAVVDDSSTEEEAATVASEGDENSDFSEEELNDAV</sequence>
<evidence type="ECO:0000313" key="5">
    <source>
        <dbReference type="Proteomes" id="UP000232323"/>
    </source>
</evidence>
<feature type="coiled-coil region" evidence="1">
    <location>
        <begin position="126"/>
        <end position="160"/>
    </location>
</feature>
<keyword evidence="3" id="KW-1133">Transmembrane helix</keyword>
<dbReference type="OrthoDB" id="10653705at2759"/>
<keyword evidence="1" id="KW-0175">Coiled coil</keyword>
<proteinExistence type="predicted"/>
<keyword evidence="3" id="KW-0472">Membrane</keyword>
<evidence type="ECO:0000313" key="4">
    <source>
        <dbReference type="EMBL" id="GAX81357.1"/>
    </source>
</evidence>
<feature type="region of interest" description="Disordered" evidence="2">
    <location>
        <begin position="185"/>
        <end position="222"/>
    </location>
</feature>
<keyword evidence="5" id="KW-1185">Reference proteome</keyword>
<evidence type="ECO:0000256" key="3">
    <source>
        <dbReference type="SAM" id="Phobius"/>
    </source>
</evidence>
<feature type="compositionally biased region" description="Acidic residues" evidence="2">
    <location>
        <begin position="276"/>
        <end position="304"/>
    </location>
</feature>
<dbReference type="EMBL" id="BEGY01000064">
    <property type="protein sequence ID" value="GAX81357.1"/>
    <property type="molecule type" value="Genomic_DNA"/>
</dbReference>
<dbReference type="Proteomes" id="UP000232323">
    <property type="component" value="Unassembled WGS sequence"/>
</dbReference>
<evidence type="ECO:0000256" key="1">
    <source>
        <dbReference type="SAM" id="Coils"/>
    </source>
</evidence>
<accession>A0A250XE45</accession>